<evidence type="ECO:0000256" key="2">
    <source>
        <dbReference type="ARBA" id="ARBA00001933"/>
    </source>
</evidence>
<evidence type="ECO:0000313" key="14">
    <source>
        <dbReference type="Proteomes" id="UP000824890"/>
    </source>
</evidence>
<feature type="domain" description="SUN" evidence="12">
    <location>
        <begin position="157"/>
        <end position="321"/>
    </location>
</feature>
<dbReference type="Pfam" id="PF00464">
    <property type="entry name" value="SHMT"/>
    <property type="match status" value="1"/>
</dbReference>
<evidence type="ECO:0000256" key="8">
    <source>
        <dbReference type="RuleBase" id="RU000585"/>
    </source>
</evidence>
<dbReference type="Proteomes" id="UP000824890">
    <property type="component" value="Unassembled WGS sequence"/>
</dbReference>
<keyword evidence="11" id="KW-0812">Transmembrane</keyword>
<evidence type="ECO:0000259" key="12">
    <source>
        <dbReference type="PROSITE" id="PS51469"/>
    </source>
</evidence>
<dbReference type="Gene3D" id="2.60.120.260">
    <property type="entry name" value="Galactose-binding domain-like"/>
    <property type="match status" value="1"/>
</dbReference>
<dbReference type="InterPro" id="IPR039429">
    <property type="entry name" value="SHMT-like_dom"/>
</dbReference>
<comment type="pathway">
    <text evidence="3 8">One-carbon metabolism; tetrahydrofolate interconversion.</text>
</comment>
<dbReference type="EMBL" id="JAGKQM010000016">
    <property type="protein sequence ID" value="KAH0874905.1"/>
    <property type="molecule type" value="Genomic_DNA"/>
</dbReference>
<dbReference type="PROSITE" id="PS00096">
    <property type="entry name" value="SHMT"/>
    <property type="match status" value="1"/>
</dbReference>
<dbReference type="InterPro" id="IPR015421">
    <property type="entry name" value="PyrdxlP-dep_Trfase_major"/>
</dbReference>
<evidence type="ECO:0000313" key="13">
    <source>
        <dbReference type="EMBL" id="KAH0874905.1"/>
    </source>
</evidence>
<dbReference type="SUPFAM" id="SSF49785">
    <property type="entry name" value="Galactose-binding domain-like"/>
    <property type="match status" value="1"/>
</dbReference>
<evidence type="ECO:0000256" key="4">
    <source>
        <dbReference type="ARBA" id="ARBA00006376"/>
    </source>
</evidence>
<evidence type="ECO:0000256" key="3">
    <source>
        <dbReference type="ARBA" id="ARBA00004777"/>
    </source>
</evidence>
<protein>
    <recommendedName>
        <fullName evidence="8">Serine hydroxymethyltransferase</fullName>
        <ecNumber evidence="8">2.1.2.1</ecNumber>
    </recommendedName>
</protein>
<evidence type="ECO:0000256" key="11">
    <source>
        <dbReference type="SAM" id="Phobius"/>
    </source>
</evidence>
<feature type="compositionally biased region" description="Basic and acidic residues" evidence="10">
    <location>
        <begin position="355"/>
        <end position="365"/>
    </location>
</feature>
<dbReference type="InterPro" id="IPR049943">
    <property type="entry name" value="Ser_HO-MeTrfase-like"/>
</dbReference>
<keyword evidence="11" id="KW-1133">Transmembrane helix</keyword>
<sequence>MQRSRRALLLRRRVSEDASKGRNRLYKVSLSLVFLVWGLLLLSTLWISHGNGHKGNSLAGSVQNGDQDDVSADDTYEHVDAPSLESTSVHIPAAEEIKDTVDGNVTESKEDITLVKQSEMVNNNTGPENDTETSTSKFHQVSRAVPLGFDEFKSRVPNSKDESLANQVSGVIHRMEPGGKEYNYAAASKGAKVLSSNKESKGATSILSPDNDKYLMNPCSTEDKFVVIELSEETLVNTIKIANFEHYSSNLKEFEILGTLVYPSDAWVHLGNFTALNMKNEQNFTLVDPQWVRYLKVNFLSHYGSEFYCTLSLLEVYGVDAVERMLEDLISIQDENIVRLTQERDSEKPVQVIEDGSKQKEKEPETSPESGVVKAEVLTERKKLMDTVEELKHHQPGSRMPGDTVLKILMQKIMSLDLSLSVLESYLEELSLRYTNIFKEMDAEAIKREKEVGEMRLELDEMKEREEKMKREAMEMREWRRKVETELEKGENEKEKVMEKLEEVLEKMEWMEKKGVVVFTICVGFGAMAIVAVILGKLIGLAEKQADLAWLLLLISSIFVIILGTYRRLHLLHHSSSFLPLFHFAKHQKLVAHNWWGYRGSSLNPPHPHVPGSINVLHRPDHPSHTHSQVSEVGDPSGLSSSLKKPIFSNGGSFRSMSSTPASERSRSTWISQLNAPLEEIDPEIADIIELEKARQWKGFELIPSENFTSASVMEAVGSVMTNKYSEGYPGARYYGGNEYIDMAESLCQKRALEAFQLDPYKWGVNVQSLSGSPANFQVYTALLKPHERIMALDLPHGGHLSHGYQTDTKKISAVSIFFETMPYRLDENTGYIDYDQLEKSAVLFRPKLIVAGASAYARLYDYARIRKVCDKQKAVMLADMAHISGLVAAGVIPSPFEYADVVTTTTHKSLRGPRGAMIFFRKGLKEVNKQGKEVDFNFQVMYDYEDRINAAVFPGLQGGPHNHTITGLAVALKQVKTPEYKAYQDQVLRNCSKFAETLLSKGYDLVSGGTENHLVLVNLKNKGIDGSRVEKVLESVHIAANKNTVPGDVSAMVPGGIRMGTPALTSRGFIEEDFAKVAEYFDLAVKIALKIKAESQGTKLKDFVATMQSNEKLQSEMAKLREMVEEYAKQFPTIGFEKDTMRYKE</sequence>
<comment type="function">
    <text evidence="8">Interconversion of serine and glycine.</text>
</comment>
<dbReference type="Pfam" id="PF07738">
    <property type="entry name" value="Sad1_UNC"/>
    <property type="match status" value="1"/>
</dbReference>
<dbReference type="HAMAP" id="MF_00051">
    <property type="entry name" value="SHMT"/>
    <property type="match status" value="1"/>
</dbReference>
<evidence type="ECO:0000256" key="7">
    <source>
        <dbReference type="ARBA" id="ARBA00022898"/>
    </source>
</evidence>
<evidence type="ECO:0000256" key="6">
    <source>
        <dbReference type="ARBA" id="ARBA00022679"/>
    </source>
</evidence>
<keyword evidence="14" id="KW-1185">Reference proteome</keyword>
<dbReference type="NCBIfam" id="NF000586">
    <property type="entry name" value="PRK00011.1"/>
    <property type="match status" value="1"/>
</dbReference>
<dbReference type="InterPro" id="IPR012919">
    <property type="entry name" value="SUN_dom"/>
</dbReference>
<keyword evidence="11" id="KW-0472">Membrane</keyword>
<dbReference type="PROSITE" id="PS51469">
    <property type="entry name" value="SUN"/>
    <property type="match status" value="1"/>
</dbReference>
<evidence type="ECO:0000256" key="9">
    <source>
        <dbReference type="SAM" id="Coils"/>
    </source>
</evidence>
<keyword evidence="6 8" id="KW-0808">Transferase</keyword>
<feature type="region of interest" description="Disordered" evidence="10">
    <location>
        <begin position="348"/>
        <end position="372"/>
    </location>
</feature>
<dbReference type="InterPro" id="IPR001085">
    <property type="entry name" value="Ser_HO-MeTrfase"/>
</dbReference>
<comment type="caution">
    <text evidence="13">The sequence shown here is derived from an EMBL/GenBank/DDBJ whole genome shotgun (WGS) entry which is preliminary data.</text>
</comment>
<dbReference type="EC" id="2.1.2.1" evidence="8"/>
<dbReference type="InterPro" id="IPR008979">
    <property type="entry name" value="Galactose-bd-like_sf"/>
</dbReference>
<comment type="cofactor">
    <cofactor evidence="2 8">
        <name>pyridoxal 5'-phosphate</name>
        <dbReference type="ChEBI" id="CHEBI:597326"/>
    </cofactor>
</comment>
<feature type="transmembrane region" description="Helical" evidence="11">
    <location>
        <begin position="28"/>
        <end position="47"/>
    </location>
</feature>
<dbReference type="CDD" id="cd00378">
    <property type="entry name" value="SHMT"/>
    <property type="match status" value="1"/>
</dbReference>
<feature type="transmembrane region" description="Helical" evidence="11">
    <location>
        <begin position="548"/>
        <end position="566"/>
    </location>
</feature>
<reference evidence="13 14" key="1">
    <citation type="submission" date="2021-05" db="EMBL/GenBank/DDBJ databases">
        <title>Genome Assembly of Synthetic Allotetraploid Brassica napus Reveals Homoeologous Exchanges between Subgenomes.</title>
        <authorList>
            <person name="Davis J.T."/>
        </authorList>
    </citation>
    <scope>NUCLEOTIDE SEQUENCE [LARGE SCALE GENOMIC DNA]</scope>
    <source>
        <strain evidence="14">cv. Da-Ae</strain>
        <tissue evidence="13">Seedling</tissue>
    </source>
</reference>
<dbReference type="PANTHER" id="PTHR11680">
    <property type="entry name" value="SERINE HYDROXYMETHYLTRANSFERASE"/>
    <property type="match status" value="1"/>
</dbReference>
<gene>
    <name evidence="13" type="ORF">HID58_072267</name>
</gene>
<dbReference type="SUPFAM" id="SSF53383">
    <property type="entry name" value="PLP-dependent transferases"/>
    <property type="match status" value="1"/>
</dbReference>
<dbReference type="Gene3D" id="3.90.1150.10">
    <property type="entry name" value="Aspartate Aminotransferase, domain 1"/>
    <property type="match status" value="1"/>
</dbReference>
<proteinExistence type="inferred from homology"/>
<organism evidence="13 14">
    <name type="scientific">Brassica napus</name>
    <name type="common">Rape</name>
    <dbReference type="NCBI Taxonomy" id="3708"/>
    <lineage>
        <taxon>Eukaryota</taxon>
        <taxon>Viridiplantae</taxon>
        <taxon>Streptophyta</taxon>
        <taxon>Embryophyta</taxon>
        <taxon>Tracheophyta</taxon>
        <taxon>Spermatophyta</taxon>
        <taxon>Magnoliopsida</taxon>
        <taxon>eudicotyledons</taxon>
        <taxon>Gunneridae</taxon>
        <taxon>Pentapetalae</taxon>
        <taxon>rosids</taxon>
        <taxon>malvids</taxon>
        <taxon>Brassicales</taxon>
        <taxon>Brassicaceae</taxon>
        <taxon>Brassiceae</taxon>
        <taxon>Brassica</taxon>
    </lineage>
</organism>
<evidence type="ECO:0000256" key="1">
    <source>
        <dbReference type="ARBA" id="ARBA00001528"/>
    </source>
</evidence>
<dbReference type="InterPro" id="IPR019798">
    <property type="entry name" value="Ser_HO-MeTrfase_PLP_BS"/>
</dbReference>
<name>A0ABQ7Z3X6_BRANA</name>
<dbReference type="InterPro" id="IPR015424">
    <property type="entry name" value="PyrdxlP-dep_Trfase"/>
</dbReference>
<accession>A0ABQ7Z3X6</accession>
<keyword evidence="5 8" id="KW-0554">One-carbon metabolism</keyword>
<dbReference type="Gene3D" id="3.40.640.10">
    <property type="entry name" value="Type I PLP-dependent aspartate aminotransferase-like (Major domain)"/>
    <property type="match status" value="1"/>
</dbReference>
<evidence type="ECO:0000256" key="10">
    <source>
        <dbReference type="SAM" id="MobiDB-lite"/>
    </source>
</evidence>
<evidence type="ECO:0000256" key="5">
    <source>
        <dbReference type="ARBA" id="ARBA00022563"/>
    </source>
</evidence>
<comment type="catalytic activity">
    <reaction evidence="1 8">
        <text>(6R)-5,10-methylene-5,6,7,8-tetrahydrofolate + glycine + H2O = (6S)-5,6,7,8-tetrahydrofolate + L-serine</text>
        <dbReference type="Rhea" id="RHEA:15481"/>
        <dbReference type="ChEBI" id="CHEBI:15377"/>
        <dbReference type="ChEBI" id="CHEBI:15636"/>
        <dbReference type="ChEBI" id="CHEBI:33384"/>
        <dbReference type="ChEBI" id="CHEBI:57305"/>
        <dbReference type="ChEBI" id="CHEBI:57453"/>
        <dbReference type="EC" id="2.1.2.1"/>
    </reaction>
</comment>
<comment type="similarity">
    <text evidence="4 8">Belongs to the SHMT family.</text>
</comment>
<keyword evidence="9" id="KW-0175">Coiled coil</keyword>
<dbReference type="InterPro" id="IPR015422">
    <property type="entry name" value="PyrdxlP-dep_Trfase_small"/>
</dbReference>
<feature type="coiled-coil region" evidence="9">
    <location>
        <begin position="445"/>
        <end position="514"/>
    </location>
</feature>
<dbReference type="PANTHER" id="PTHR11680:SF28">
    <property type="entry name" value="SERINE HYDROXYMETHYLTRANSFERASE, MITOCHONDRIAL"/>
    <property type="match status" value="1"/>
</dbReference>
<keyword evidence="7 8" id="KW-0663">Pyridoxal phosphate</keyword>
<feature type="region of interest" description="Disordered" evidence="10">
    <location>
        <begin position="609"/>
        <end position="641"/>
    </location>
</feature>
<feature type="transmembrane region" description="Helical" evidence="11">
    <location>
        <begin position="516"/>
        <end position="536"/>
    </location>
</feature>